<name>A0A135ZYY9_9ALTE</name>
<dbReference type="AlphaFoldDB" id="A0A135ZYY9"/>
<feature type="transmembrane region" description="Helical" evidence="1">
    <location>
        <begin position="176"/>
        <end position="196"/>
    </location>
</feature>
<keyword evidence="1" id="KW-0812">Transmembrane</keyword>
<keyword evidence="3" id="KW-1185">Reference proteome</keyword>
<gene>
    <name evidence="2" type="ORF">AX660_17630</name>
</gene>
<feature type="transmembrane region" description="Helical" evidence="1">
    <location>
        <begin position="237"/>
        <end position="259"/>
    </location>
</feature>
<keyword evidence="1" id="KW-1133">Transmembrane helix</keyword>
<protein>
    <submittedName>
        <fullName evidence="2">Uncharacterized protein</fullName>
    </submittedName>
</protein>
<evidence type="ECO:0000313" key="2">
    <source>
        <dbReference type="EMBL" id="KXI28199.1"/>
    </source>
</evidence>
<accession>A0A135ZYY9</accession>
<proteinExistence type="predicted"/>
<evidence type="ECO:0000256" key="1">
    <source>
        <dbReference type="SAM" id="Phobius"/>
    </source>
</evidence>
<keyword evidence="1" id="KW-0472">Membrane</keyword>
<feature type="transmembrane region" description="Helical" evidence="1">
    <location>
        <begin position="61"/>
        <end position="88"/>
    </location>
</feature>
<dbReference type="EMBL" id="LSNE01000007">
    <property type="protein sequence ID" value="KXI28199.1"/>
    <property type="molecule type" value="Genomic_DNA"/>
</dbReference>
<feature type="transmembrane region" description="Helical" evidence="1">
    <location>
        <begin position="266"/>
        <end position="289"/>
    </location>
</feature>
<organism evidence="2 3">
    <name type="scientific">Paraglaciecola hydrolytica</name>
    <dbReference type="NCBI Taxonomy" id="1799789"/>
    <lineage>
        <taxon>Bacteria</taxon>
        <taxon>Pseudomonadati</taxon>
        <taxon>Pseudomonadota</taxon>
        <taxon>Gammaproteobacteria</taxon>
        <taxon>Alteromonadales</taxon>
        <taxon>Alteromonadaceae</taxon>
        <taxon>Paraglaciecola</taxon>
    </lineage>
</organism>
<comment type="caution">
    <text evidence="2">The sequence shown here is derived from an EMBL/GenBank/DDBJ whole genome shotgun (WGS) entry which is preliminary data.</text>
</comment>
<reference evidence="3" key="1">
    <citation type="submission" date="2016-02" db="EMBL/GenBank/DDBJ databases">
        <authorList>
            <person name="Schultz-Johansen M."/>
            <person name="Glaring M.A."/>
            <person name="Bech P.K."/>
            <person name="Stougaard P."/>
        </authorList>
    </citation>
    <scope>NUCLEOTIDE SEQUENCE [LARGE SCALE GENOMIC DNA]</scope>
    <source>
        <strain evidence="3">S66</strain>
    </source>
</reference>
<feature type="transmembrane region" description="Helical" evidence="1">
    <location>
        <begin position="108"/>
        <end position="125"/>
    </location>
</feature>
<dbReference type="Proteomes" id="UP000070299">
    <property type="component" value="Unassembled WGS sequence"/>
</dbReference>
<feature type="transmembrane region" description="Helical" evidence="1">
    <location>
        <begin position="20"/>
        <end position="41"/>
    </location>
</feature>
<sequence length="292" mass="33031">MGYAALAKRLTKILLAAPPAVQLAIAISSIIGPFMTLGPFVRSLFVGWQAFSEWCRTIFESIFGVIVYPILWPYVFLIILTLPILTTITVQFFRHQIQLEHWRERHRTVALALILLTIIIELYFVSLSPSDYFSRFSEDSVSSSIMLISMFAKIIWIIALCVTLGEKSKQRSKRIFVITVYFVAFFVALDGMLSLFSVSKALQAESQRIYAFSMFKEGTLTQEAVEEYFKISFQAEYMRYAAALSKLVVVFLFISCAFLPKRIIDIASIVGGLIFIFLGFSGLDAVIQIGKN</sequence>
<evidence type="ECO:0000313" key="3">
    <source>
        <dbReference type="Proteomes" id="UP000070299"/>
    </source>
</evidence>
<feature type="transmembrane region" description="Helical" evidence="1">
    <location>
        <begin position="145"/>
        <end position="164"/>
    </location>
</feature>